<dbReference type="Gene3D" id="3.40.640.10">
    <property type="entry name" value="Type I PLP-dependent aspartate aminotransferase-like (Major domain)"/>
    <property type="match status" value="1"/>
</dbReference>
<gene>
    <name evidence="9" type="ORF">K8G79_11300</name>
</gene>
<evidence type="ECO:0000256" key="4">
    <source>
        <dbReference type="ARBA" id="ARBA00022679"/>
    </source>
</evidence>
<comment type="pathway">
    <text evidence="2">Amino-acid biosynthesis; L-lysine biosynthesis via DAP pathway; LL-2,6-diaminopimelate from (S)-tetrahydrodipicolinate (aminotransferase route): step 1/1.</text>
</comment>
<evidence type="ECO:0000256" key="1">
    <source>
        <dbReference type="ARBA" id="ARBA00001933"/>
    </source>
</evidence>
<sequence>MGDPFSVAQRLSKLPPYLFAEIDRLKQEAMRRGMDIINLGIGDPDLPTPPHIVKRMQEASADPRHHQYPSYEGMLSFRQAVADWYSKRFGVTLDPVTEVLSLIGSKEGIGHIPLAFVDPGDIVLVPDPGYPVYQAGTVFAEGVPYFMPLTRERSFLPDLEAISPEVLRKARVLFLNYPNNPTAAVAPMAFFAEAVAFARRHRLILCHDAAYSEMAYDGYLPDSILAVEGAKDVAIEYHSLSKTYNMTGWRIGFAVGCREVLSGLGRIKTNLDSGVFQAVQEAAIAALGGPQECVEAMRAIYKERRDALVDGLSALGFAAEKPKATFYVWIDVPQGHTSASFASALLSETGIVMTPGTGFGRCGEGYIRAALTVDVARIKEAVERIAASNLKPR</sequence>
<dbReference type="InterPro" id="IPR015424">
    <property type="entry name" value="PyrdxlP-dep_Trfase"/>
</dbReference>
<dbReference type="CDD" id="cd00609">
    <property type="entry name" value="AAT_like"/>
    <property type="match status" value="1"/>
</dbReference>
<evidence type="ECO:0000313" key="9">
    <source>
        <dbReference type="EMBL" id="MBZ0160704.1"/>
    </source>
</evidence>
<dbReference type="GO" id="GO:0030170">
    <property type="term" value="F:pyridoxal phosphate binding"/>
    <property type="evidence" value="ECO:0007669"/>
    <property type="project" value="InterPro"/>
</dbReference>
<dbReference type="InterPro" id="IPR004839">
    <property type="entry name" value="Aminotransferase_I/II_large"/>
</dbReference>
<dbReference type="InterPro" id="IPR004838">
    <property type="entry name" value="NHTrfase_class1_PyrdxlP-BS"/>
</dbReference>
<dbReference type="InterPro" id="IPR050881">
    <property type="entry name" value="LL-DAP_aminotransferase"/>
</dbReference>
<evidence type="ECO:0000256" key="2">
    <source>
        <dbReference type="ARBA" id="ARBA00004982"/>
    </source>
</evidence>
<evidence type="ECO:0000256" key="6">
    <source>
        <dbReference type="ARBA" id="ARBA00051934"/>
    </source>
</evidence>
<feature type="domain" description="Aminotransferase class I/classII large" evidence="8">
    <location>
        <begin position="35"/>
        <end position="385"/>
    </location>
</feature>
<comment type="caution">
    <text evidence="9">The sequence shown here is derived from an EMBL/GenBank/DDBJ whole genome shotgun (WGS) entry which is preliminary data.</text>
</comment>
<dbReference type="NCBIfam" id="TIGR03540">
    <property type="entry name" value="DapC_direct"/>
    <property type="match status" value="1"/>
</dbReference>
<dbReference type="PANTHER" id="PTHR42832:SF3">
    <property type="entry name" value="L-GLUTAMINE--4-(METHYLSULFANYL)-2-OXOBUTANOATE AMINOTRANSFERASE"/>
    <property type="match status" value="1"/>
</dbReference>
<dbReference type="EC" id="2.6.1.-" evidence="7"/>
<dbReference type="EMBL" id="JAIOIU010000142">
    <property type="protein sequence ID" value="MBZ0160704.1"/>
    <property type="molecule type" value="Genomic_DNA"/>
</dbReference>
<protein>
    <recommendedName>
        <fullName evidence="7">Aminotransferase</fullName>
        <ecNumber evidence="7">2.6.1.-</ecNumber>
    </recommendedName>
</protein>
<dbReference type="GO" id="GO:0009089">
    <property type="term" value="P:lysine biosynthetic process via diaminopimelate"/>
    <property type="evidence" value="ECO:0007669"/>
    <property type="project" value="InterPro"/>
</dbReference>
<dbReference type="NCBIfam" id="NF006756">
    <property type="entry name" value="PRK09276.1"/>
    <property type="match status" value="1"/>
</dbReference>
<reference evidence="9 10" key="1">
    <citation type="journal article" date="2021" name="bioRxiv">
        <title>Unraveling nitrogen, sulfur and carbon metabolic pathways and microbial community transcriptional responses to substrate deprivation and toxicity stresses in a bioreactor mimicking anoxic brackish coastal sediment conditions.</title>
        <authorList>
            <person name="Martins P.D."/>
            <person name="Echeveste M.J."/>
            <person name="Arshad A."/>
            <person name="Kurth J."/>
            <person name="Ouboter H."/>
            <person name="Jetten M.S.M."/>
            <person name="Welte C.U."/>
        </authorList>
    </citation>
    <scope>NUCLEOTIDE SEQUENCE [LARGE SCALE GENOMIC DNA]</scope>
    <source>
        <strain evidence="9">MAG_38</strain>
    </source>
</reference>
<dbReference type="InterPro" id="IPR015422">
    <property type="entry name" value="PyrdxlP-dep_Trfase_small"/>
</dbReference>
<dbReference type="PANTHER" id="PTHR42832">
    <property type="entry name" value="AMINO ACID AMINOTRANSFERASE"/>
    <property type="match status" value="1"/>
</dbReference>
<evidence type="ECO:0000256" key="5">
    <source>
        <dbReference type="ARBA" id="ARBA00022898"/>
    </source>
</evidence>
<dbReference type="InterPro" id="IPR019942">
    <property type="entry name" value="DapL/ALD1"/>
</dbReference>
<dbReference type="AlphaFoldDB" id="A0AAJ1AJ14"/>
<proteinExistence type="inferred from homology"/>
<accession>A0AAJ1AJ14</accession>
<comment type="cofactor">
    <cofactor evidence="1 7">
        <name>pyridoxal 5'-phosphate</name>
        <dbReference type="ChEBI" id="CHEBI:597326"/>
    </cofactor>
</comment>
<evidence type="ECO:0000256" key="7">
    <source>
        <dbReference type="RuleBase" id="RU000481"/>
    </source>
</evidence>
<keyword evidence="5" id="KW-0663">Pyridoxal phosphate</keyword>
<dbReference type="InterPro" id="IPR019881">
    <property type="entry name" value="DAP-NH2Trfase_DapL_Desulfo"/>
</dbReference>
<comment type="catalytic activity">
    <reaction evidence="6">
        <text>(2S,6S)-2,6-diaminopimelate + 2-oxoglutarate = (S)-2,3,4,5-tetrahydrodipicolinate + L-glutamate + H2O + H(+)</text>
        <dbReference type="Rhea" id="RHEA:23988"/>
        <dbReference type="ChEBI" id="CHEBI:15377"/>
        <dbReference type="ChEBI" id="CHEBI:15378"/>
        <dbReference type="ChEBI" id="CHEBI:16810"/>
        <dbReference type="ChEBI" id="CHEBI:16845"/>
        <dbReference type="ChEBI" id="CHEBI:29985"/>
        <dbReference type="ChEBI" id="CHEBI:57609"/>
        <dbReference type="EC" id="2.6.1.83"/>
    </reaction>
</comment>
<evidence type="ECO:0000259" key="8">
    <source>
        <dbReference type="Pfam" id="PF00155"/>
    </source>
</evidence>
<keyword evidence="4 7" id="KW-0808">Transferase</keyword>
<dbReference type="PROSITE" id="PS00105">
    <property type="entry name" value="AA_TRANSFER_CLASS_1"/>
    <property type="match status" value="1"/>
</dbReference>
<dbReference type="GO" id="GO:0010285">
    <property type="term" value="F:L,L-diaminopimelate aminotransferase activity"/>
    <property type="evidence" value="ECO:0007669"/>
    <property type="project" value="UniProtKB-EC"/>
</dbReference>
<keyword evidence="3 7" id="KW-0032">Aminotransferase</keyword>
<name>A0AAJ1AJ14_9BACT</name>
<dbReference type="SUPFAM" id="SSF53383">
    <property type="entry name" value="PLP-dependent transferases"/>
    <property type="match status" value="1"/>
</dbReference>
<organism evidence="9 10">
    <name type="scientific">Candidatus Methylomirabilis tolerans</name>
    <dbReference type="NCBI Taxonomy" id="3123416"/>
    <lineage>
        <taxon>Bacteria</taxon>
        <taxon>Candidatus Methylomirabilota</taxon>
        <taxon>Candidatus Methylomirabilia</taxon>
        <taxon>Candidatus Methylomirabilales</taxon>
        <taxon>Candidatus Methylomirabilaceae</taxon>
        <taxon>Candidatus Methylomirabilis</taxon>
    </lineage>
</organism>
<dbReference type="Pfam" id="PF00155">
    <property type="entry name" value="Aminotran_1_2"/>
    <property type="match status" value="1"/>
</dbReference>
<evidence type="ECO:0000313" key="10">
    <source>
        <dbReference type="Proteomes" id="UP001197609"/>
    </source>
</evidence>
<comment type="similarity">
    <text evidence="7">Belongs to the class-I pyridoxal-phosphate-dependent aminotransferase family.</text>
</comment>
<dbReference type="Gene3D" id="3.90.1150.10">
    <property type="entry name" value="Aspartate Aminotransferase, domain 1"/>
    <property type="match status" value="1"/>
</dbReference>
<dbReference type="HAMAP" id="MF_01642">
    <property type="entry name" value="DapL_aminotrans_1"/>
    <property type="match status" value="1"/>
</dbReference>
<evidence type="ECO:0000256" key="3">
    <source>
        <dbReference type="ARBA" id="ARBA00022576"/>
    </source>
</evidence>
<dbReference type="Proteomes" id="UP001197609">
    <property type="component" value="Unassembled WGS sequence"/>
</dbReference>
<dbReference type="InterPro" id="IPR015421">
    <property type="entry name" value="PyrdxlP-dep_Trfase_major"/>
</dbReference>